<protein>
    <submittedName>
        <fullName evidence="2">FunD3</fullName>
    </submittedName>
</protein>
<feature type="compositionally biased region" description="Basic and acidic residues" evidence="1">
    <location>
        <begin position="140"/>
        <end position="157"/>
    </location>
</feature>
<proteinExistence type="predicted"/>
<feature type="region of interest" description="Disordered" evidence="1">
    <location>
        <begin position="110"/>
        <end position="171"/>
    </location>
</feature>
<dbReference type="AlphaFoldDB" id="A0A2U9KCZ7"/>
<feature type="region of interest" description="Disordered" evidence="1">
    <location>
        <begin position="192"/>
        <end position="228"/>
    </location>
</feature>
<evidence type="ECO:0000313" key="2">
    <source>
        <dbReference type="EMBL" id="AWS27361.1"/>
    </source>
</evidence>
<feature type="region of interest" description="Disordered" evidence="1">
    <location>
        <begin position="310"/>
        <end position="337"/>
    </location>
</feature>
<feature type="compositionally biased region" description="Basic residues" evidence="1">
    <location>
        <begin position="123"/>
        <end position="132"/>
    </location>
</feature>
<accession>A0A2U9KCZ7</accession>
<dbReference type="EMBL" id="MH203088">
    <property type="protein sequence ID" value="AWS27361.1"/>
    <property type="molecule type" value="Genomic_DNA"/>
</dbReference>
<reference evidence="2" key="1">
    <citation type="submission" date="2018-04" db="EMBL/GenBank/DDBJ databases">
        <title>Secondary Metabolite Response of Diverse Hypogean Actinomycetes to Chemical and Biological Stimuli.</title>
        <authorList>
            <person name="Covington B.C."/>
            <person name="Spraggins J.M."/>
            <person name="Ynigex-Gutierrez A.E."/>
            <person name="Bachmann B.O."/>
        </authorList>
    </citation>
    <scope>NUCLEOTIDE SEQUENCE</scope>
    <source>
        <strain evidence="2">Kd35</strain>
    </source>
</reference>
<evidence type="ECO:0000256" key="1">
    <source>
        <dbReference type="SAM" id="MobiDB-lite"/>
    </source>
</evidence>
<organism evidence="2">
    <name type="scientific">Streptosporangium sp. KD35</name>
    <dbReference type="NCBI Taxonomy" id="2162663"/>
    <lineage>
        <taxon>Bacteria</taxon>
        <taxon>Bacillati</taxon>
        <taxon>Actinomycetota</taxon>
        <taxon>Actinomycetes</taxon>
        <taxon>Streptosporangiales</taxon>
        <taxon>Streptosporangiaceae</taxon>
        <taxon>Streptosporangium</taxon>
    </lineage>
</organism>
<name>A0A2U9KCZ7_9ACTN</name>
<sequence>MTGGELDVLGAKPEGPHAVRIETLGDPQSGAQLVQIAVATFLGPFREIRRSRGEHFPTQITEQLVDFALVLLCFPLIFPPLRRHVSLPADALGLRRVAALIGRQAARPYQVGEFPPHGGPALKRGRRGRRGQRPGGRPVSEPRARLNDVGGDKRWGEPGRPGMPCGIKDIFDRPESQQKPLIAGEDAQAVLEKGRSDQHAPPRPAGHQAGQSDHAGVRHASCRRHRLPGPVRRGRLLIPGLDPAPAVREPHIDLVFHLDDHVRRLHAVQPAHAMQHELPVADVNAVIQLIEQARHTGLLIIGVHDFRRPGDSDHGSAHRPAMTRASNAPGCSVRPTSLRPRYLRPLVRGSRTG</sequence>